<keyword evidence="2" id="KW-0808">Transferase</keyword>
<dbReference type="GO" id="GO:0016740">
    <property type="term" value="F:transferase activity"/>
    <property type="evidence" value="ECO:0007669"/>
    <property type="project" value="UniProtKB-KW"/>
</dbReference>
<keyword evidence="3" id="KW-1185">Reference proteome</keyword>
<organism evidence="2 3">
    <name type="scientific">Komagataeibacter sucrofermentans</name>
    <dbReference type="NCBI Taxonomy" id="1053551"/>
    <lineage>
        <taxon>Bacteria</taxon>
        <taxon>Pseudomonadati</taxon>
        <taxon>Pseudomonadota</taxon>
        <taxon>Alphaproteobacteria</taxon>
        <taxon>Acetobacterales</taxon>
        <taxon>Acetobacteraceae</taxon>
        <taxon>Komagataeibacter</taxon>
    </lineage>
</organism>
<dbReference type="Proteomes" id="UP000247814">
    <property type="component" value="Unassembled WGS sequence"/>
</dbReference>
<evidence type="ECO:0000313" key="2">
    <source>
        <dbReference type="EMBL" id="PYD80143.1"/>
    </source>
</evidence>
<dbReference type="SUPFAM" id="SSF53448">
    <property type="entry name" value="Nucleotide-diphospho-sugar transferases"/>
    <property type="match status" value="1"/>
</dbReference>
<comment type="caution">
    <text evidence="2">The sequence shown here is derived from an EMBL/GenBank/DDBJ whole genome shotgun (WGS) entry which is preliminary data.</text>
</comment>
<name>A0A318R2T5_9PROT</name>
<evidence type="ECO:0000313" key="3">
    <source>
        <dbReference type="Proteomes" id="UP000247814"/>
    </source>
</evidence>
<dbReference type="InterPro" id="IPR050256">
    <property type="entry name" value="Glycosyltransferase_2"/>
</dbReference>
<gene>
    <name evidence="2" type="ORF">CFR77_04040</name>
</gene>
<dbReference type="Pfam" id="PF00535">
    <property type="entry name" value="Glycos_transf_2"/>
    <property type="match status" value="1"/>
</dbReference>
<dbReference type="InterPro" id="IPR029044">
    <property type="entry name" value="Nucleotide-diphossugar_trans"/>
</dbReference>
<dbReference type="PANTHER" id="PTHR48090">
    <property type="entry name" value="UNDECAPRENYL-PHOSPHATE 4-DEOXY-4-FORMAMIDO-L-ARABINOSE TRANSFERASE-RELATED"/>
    <property type="match status" value="1"/>
</dbReference>
<protein>
    <submittedName>
        <fullName evidence="2">Glycosyl transferase family 2</fullName>
    </submittedName>
</protein>
<accession>A0A318R2T5</accession>
<proteinExistence type="predicted"/>
<dbReference type="CDD" id="cd04179">
    <property type="entry name" value="DPM_DPG-synthase_like"/>
    <property type="match status" value="1"/>
</dbReference>
<dbReference type="RefSeq" id="WP_110567839.1">
    <property type="nucleotide sequence ID" value="NZ_CP137147.1"/>
</dbReference>
<feature type="domain" description="Glycosyltransferase 2-like" evidence="1">
    <location>
        <begin position="10"/>
        <end position="146"/>
    </location>
</feature>
<evidence type="ECO:0000259" key="1">
    <source>
        <dbReference type="Pfam" id="PF00535"/>
    </source>
</evidence>
<reference evidence="2 3" key="1">
    <citation type="submission" date="2017-07" db="EMBL/GenBank/DDBJ databases">
        <title>A draft genome sequence of Komagataeibacter sucrofermentans LMG 18788.</title>
        <authorList>
            <person name="Skraban J."/>
            <person name="Cleenwerck I."/>
            <person name="Vandamme P."/>
            <person name="Trcek J."/>
        </authorList>
    </citation>
    <scope>NUCLEOTIDE SEQUENCE [LARGE SCALE GENOMIC DNA]</scope>
    <source>
        <strain evidence="2 3">LMG 18788</strain>
    </source>
</reference>
<dbReference type="EMBL" id="NKUA01000004">
    <property type="protein sequence ID" value="PYD80143.1"/>
    <property type="molecule type" value="Genomic_DNA"/>
</dbReference>
<dbReference type="Gene3D" id="3.90.550.10">
    <property type="entry name" value="Spore Coat Polysaccharide Biosynthesis Protein SpsA, Chain A"/>
    <property type="match status" value="1"/>
</dbReference>
<dbReference type="AlphaFoldDB" id="A0A318R2T5"/>
<dbReference type="PANTHER" id="PTHR48090:SF7">
    <property type="entry name" value="RFBJ PROTEIN"/>
    <property type="match status" value="1"/>
</dbReference>
<dbReference type="OrthoDB" id="9808633at2"/>
<sequence length="254" mass="27835">MNPPAPRHLVVIPSYNTGPVLARTVAEALAFWPDVLVVVDGSTDGSANSLPALAATHPGLSVVHLPRNRGKGAAIHHGLRWARTHGYTHILTMDADGQHPAGQIGRFIDASCRAPAALILGRPVFAADAPALRVQGRRVSNWWARLETPGSDIGDSLFGFRVYPAADLLAVMDGVSGMRRYDFDPEAAVRLCWRGLACVNLDSPVRYLSHDEGGISHFHYLRDNLLLIRMHVRLMIIFLARLCLLPLRRRAART</sequence>
<dbReference type="InterPro" id="IPR001173">
    <property type="entry name" value="Glyco_trans_2-like"/>
</dbReference>